<dbReference type="Gene3D" id="2.60.120.560">
    <property type="entry name" value="Exo-inulinase, domain 1"/>
    <property type="match status" value="1"/>
</dbReference>
<protein>
    <recommendedName>
        <fullName evidence="2">3-keto-disaccharide hydrolase domain-containing protein</fullName>
    </recommendedName>
</protein>
<feature type="non-terminal residue" evidence="1">
    <location>
        <position position="82"/>
    </location>
</feature>
<dbReference type="AlphaFoldDB" id="X1IYZ3"/>
<evidence type="ECO:0008006" key="2">
    <source>
        <dbReference type="Google" id="ProtNLM"/>
    </source>
</evidence>
<reference evidence="1" key="1">
    <citation type="journal article" date="2014" name="Front. Microbiol.">
        <title>High frequency of phylogenetically diverse reductive dehalogenase-homologous genes in deep subseafloor sedimentary metagenomes.</title>
        <authorList>
            <person name="Kawai M."/>
            <person name="Futagami T."/>
            <person name="Toyoda A."/>
            <person name="Takaki Y."/>
            <person name="Nishi S."/>
            <person name="Hori S."/>
            <person name="Arai W."/>
            <person name="Tsubouchi T."/>
            <person name="Morono Y."/>
            <person name="Uchiyama I."/>
            <person name="Ito T."/>
            <person name="Fujiyama A."/>
            <person name="Inagaki F."/>
            <person name="Takami H."/>
        </authorList>
    </citation>
    <scope>NUCLEOTIDE SEQUENCE</scope>
    <source>
        <strain evidence="1">Expedition CK06-06</strain>
    </source>
</reference>
<accession>X1IYZ3</accession>
<evidence type="ECO:0000313" key="1">
    <source>
        <dbReference type="EMBL" id="GAH87676.1"/>
    </source>
</evidence>
<name>X1IYZ3_9ZZZZ</name>
<comment type="caution">
    <text evidence="1">The sequence shown here is derived from an EMBL/GenBank/DDBJ whole genome shotgun (WGS) entry which is preliminary data.</text>
</comment>
<gene>
    <name evidence="1" type="ORF">S03H2_63814</name>
</gene>
<proteinExistence type="predicted"/>
<dbReference type="EMBL" id="BARU01041378">
    <property type="protein sequence ID" value="GAH87676.1"/>
    <property type="molecule type" value="Genomic_DNA"/>
</dbReference>
<organism evidence="1">
    <name type="scientific">marine sediment metagenome</name>
    <dbReference type="NCBI Taxonomy" id="412755"/>
    <lineage>
        <taxon>unclassified sequences</taxon>
        <taxon>metagenomes</taxon>
        <taxon>ecological metagenomes</taxon>
    </lineage>
</organism>
<sequence>MPITVRLTALALVAALAAGVAPAAEPPLNQPPEGFTAIFNGKDLEGWWGLGTVHYNKYRDLAPDALEQMKAKSRADIRQHWR</sequence>